<dbReference type="EMBL" id="MSIF01000020">
    <property type="protein sequence ID" value="OLF06608.1"/>
    <property type="molecule type" value="Genomic_DNA"/>
</dbReference>
<proteinExistence type="predicted"/>
<dbReference type="InterPro" id="IPR014031">
    <property type="entry name" value="Ketoacyl_synth_C"/>
</dbReference>
<dbReference type="InterPro" id="IPR016036">
    <property type="entry name" value="Malonyl_transacylase_ACP-bd"/>
</dbReference>
<keyword evidence="6" id="KW-0012">Acyltransferase</keyword>
<comment type="caution">
    <text evidence="11">The sequence shown here is derived from an EMBL/GenBank/DDBJ whole genome shotgun (WGS) entry which is preliminary data.</text>
</comment>
<evidence type="ECO:0000256" key="5">
    <source>
        <dbReference type="ARBA" id="ARBA00023268"/>
    </source>
</evidence>
<dbReference type="InterPro" id="IPR020807">
    <property type="entry name" value="PKS_DH"/>
</dbReference>
<dbReference type="PROSITE" id="PS00012">
    <property type="entry name" value="PHOSPHOPANTETHEINE"/>
    <property type="match status" value="1"/>
</dbReference>
<dbReference type="Pfam" id="PF16197">
    <property type="entry name" value="KAsynt_C_assoc"/>
    <property type="match status" value="1"/>
</dbReference>
<dbReference type="CDD" id="cd05195">
    <property type="entry name" value="enoyl_red"/>
    <property type="match status" value="1"/>
</dbReference>
<dbReference type="SUPFAM" id="SSF51735">
    <property type="entry name" value="NAD(P)-binding Rossmann-fold domains"/>
    <property type="match status" value="3"/>
</dbReference>
<dbReference type="InterPro" id="IPR006162">
    <property type="entry name" value="Ppantetheine_attach_site"/>
</dbReference>
<dbReference type="Pfam" id="PF02801">
    <property type="entry name" value="Ketoacyl-synt_C"/>
    <property type="match status" value="1"/>
</dbReference>
<evidence type="ECO:0000313" key="11">
    <source>
        <dbReference type="EMBL" id="OLF06608.1"/>
    </source>
</evidence>
<dbReference type="GO" id="GO:0004315">
    <property type="term" value="F:3-oxoacyl-[acyl-carrier-protein] synthase activity"/>
    <property type="evidence" value="ECO:0007669"/>
    <property type="project" value="InterPro"/>
</dbReference>
<dbReference type="InterPro" id="IPR013968">
    <property type="entry name" value="PKS_KR"/>
</dbReference>
<dbReference type="InterPro" id="IPR013154">
    <property type="entry name" value="ADH-like_N"/>
</dbReference>
<dbReference type="SMART" id="SM01294">
    <property type="entry name" value="PKS_PP_betabranch"/>
    <property type="match status" value="1"/>
</dbReference>
<dbReference type="Pfam" id="PF22953">
    <property type="entry name" value="SpnB_Rossmann"/>
    <property type="match status" value="1"/>
</dbReference>
<dbReference type="InterPro" id="IPR049551">
    <property type="entry name" value="PKS_DH_C"/>
</dbReference>
<dbReference type="RefSeq" id="WP_075136488.1">
    <property type="nucleotide sequence ID" value="NZ_MSIF01000020.1"/>
</dbReference>
<dbReference type="GO" id="GO:0004312">
    <property type="term" value="F:fatty acid synthase activity"/>
    <property type="evidence" value="ECO:0007669"/>
    <property type="project" value="TreeGrafter"/>
</dbReference>
<dbReference type="Gene3D" id="3.40.47.10">
    <property type="match status" value="1"/>
</dbReference>
<dbReference type="FunFam" id="3.40.47.10:FF:000019">
    <property type="entry name" value="Polyketide synthase type I"/>
    <property type="match status" value="1"/>
</dbReference>
<evidence type="ECO:0000259" key="9">
    <source>
        <dbReference type="PROSITE" id="PS52004"/>
    </source>
</evidence>
<dbReference type="Gene3D" id="3.90.180.10">
    <property type="entry name" value="Medium-chain alcohol dehydrogenases, catalytic domain"/>
    <property type="match status" value="1"/>
</dbReference>
<dbReference type="SMART" id="SM00829">
    <property type="entry name" value="PKS_ER"/>
    <property type="match status" value="1"/>
</dbReference>
<dbReference type="SMART" id="SM00822">
    <property type="entry name" value="PKS_KR"/>
    <property type="match status" value="1"/>
</dbReference>
<dbReference type="InterPro" id="IPR011032">
    <property type="entry name" value="GroES-like_sf"/>
</dbReference>
<dbReference type="PANTHER" id="PTHR43775">
    <property type="entry name" value="FATTY ACID SYNTHASE"/>
    <property type="match status" value="1"/>
</dbReference>
<feature type="region of interest" description="C-terminal hotdog fold" evidence="7">
    <location>
        <begin position="1477"/>
        <end position="1640"/>
    </location>
</feature>
<dbReference type="InterPro" id="IPR016039">
    <property type="entry name" value="Thiolase-like"/>
</dbReference>
<dbReference type="SUPFAM" id="SSF52151">
    <property type="entry name" value="FabD/lysophospholipase-like"/>
    <property type="match status" value="2"/>
</dbReference>
<dbReference type="SUPFAM" id="SSF53901">
    <property type="entry name" value="Thiolase-like"/>
    <property type="match status" value="1"/>
</dbReference>
<evidence type="ECO:0000256" key="2">
    <source>
        <dbReference type="ARBA" id="ARBA00022553"/>
    </source>
</evidence>
<dbReference type="InterPro" id="IPR020841">
    <property type="entry name" value="PKS_Beta-ketoAc_synthase_dom"/>
</dbReference>
<dbReference type="Pfam" id="PF00550">
    <property type="entry name" value="PP-binding"/>
    <property type="match status" value="2"/>
</dbReference>
<dbReference type="InterPro" id="IPR014030">
    <property type="entry name" value="Ketoacyl_synth_N"/>
</dbReference>
<evidence type="ECO:0000256" key="3">
    <source>
        <dbReference type="ARBA" id="ARBA00022679"/>
    </source>
</evidence>
<dbReference type="SUPFAM" id="SSF47336">
    <property type="entry name" value="ACP-like"/>
    <property type="match status" value="2"/>
</dbReference>
<dbReference type="Gene3D" id="3.40.366.10">
    <property type="entry name" value="Malonyl-Coenzyme A Acyl Carrier Protein, domain 2"/>
    <property type="match status" value="2"/>
</dbReference>
<dbReference type="InterPro" id="IPR057326">
    <property type="entry name" value="KR_dom"/>
</dbReference>
<dbReference type="SUPFAM" id="SSF55048">
    <property type="entry name" value="Probable ACP-binding domain of malonyl-CoA ACP transacylase"/>
    <property type="match status" value="2"/>
</dbReference>
<evidence type="ECO:0000259" key="10">
    <source>
        <dbReference type="PROSITE" id="PS52019"/>
    </source>
</evidence>
<dbReference type="InterPro" id="IPR042104">
    <property type="entry name" value="PKS_dehydratase_sf"/>
</dbReference>
<keyword evidence="4" id="KW-0677">Repeat</keyword>
<dbReference type="PROSITE" id="PS52019">
    <property type="entry name" value="PKS_MFAS_DH"/>
    <property type="match status" value="1"/>
</dbReference>
<sequence>MTESIVPWLLSAGTDAELRARAAHLLSIVDDLAPADLVAGAGGAHRAAVLAGDRDGLAAGLASLAGGEFSQQVRTGAATPEHGPVFVFAGHGTQWAGMGRELLASSPVFRARMDACASALAPFTDWSLTEVVAGDDESWLDRLDVVQPVMFALQVSLAALWESWGVTPAAVVGHSIGEISAACVAGALSLSDAARVMATMSQAECAVFAPGSMAVLALSGPRAEEVAGRFGVEVAGTLAPAQTVVSGDPGAVAEVVASVRAGGGWAQVIAVPLPAHSHRIDALRERMLADFAPVRPRASTVPYYSTATGGRLDTTGLDPAFWVSTLRDPMRFDAAVAAALDAGHGTFLEVSLNPVLTLGIGETAEAAGADVFVTGTLRRDDGGLDRCVTVAAELHVRGVPVRWPEILGGRPAESLLGVVREQVAAVLGRPLGQVTPKGLFRDLGLTSLLVVELRERLAAATGLRVPVTAIFDSPSPADLAAVLDALAGGRRVARAEVTARPAEQDPVAIVGMACRFPGGVETPDQLWEVVAAGRDVVGAFPTDRGWDVEGRYHPDVDQAGHYYQREAGLLTGATAFDAAFFGISPREAAAMDPQQRLLLEVSWEALESAGIPADAVRGSETGVYLGLMTQDYGPGIDGGPAEYEGYLFTGSTGSVAAGRVSFTFGFDGPAVTVDTACSSSLVALHLAVQALRQGECSLALAGGATVLASLGMFVEFSRLRGLAPDGRCKAFSADANGFGIGEGVGVLTLERLSDARRHGHEVLALVRGSAVNQDGPSSWLTAPHGPSQEKVVRQALSVAGLSTADVDVVEAHGTGTKLGDPIEAGALLATYGQGREVPLLLGSVKSNIGHAQAAAGVAGVIKMVYGLRHGVVPMTLHVDEPSPHVDWSAGAVRVATETVPWPELGRPRRAGVSGFGVSGTNAHVILEQPPAAEPAERSTGAPVVPWVLSARSEPALRALTDRVMSTVEDPADVGFSLATTRSVFEHRAVVVGSTLDELRSAEVVTGSGPVTSPVFVFPGQGSQWVGMAAELLESSPVFAARMADCAAALAPHVDWWLFDVLDDLDRVDVVQPVLWAVMVSLAAVWRSYGVEPAGVVGHSQGEIAAACVAGALSLEDGARVVALRSQAIRALAGRGGMVSVPLPESEVRGLLTEGLSVAAVNGPAATVVSGDVAALDVLMSRCERAKKIPVDYASHSSQVDAIRDEVLRLLAPVTPLKGEIPFHSTVPGGGRQDAEYWFRNLRNTVEFAPTVEKLVADGHSVFIEISPHPVLVPAIDAIGIGTLRRDEGGLRRLLASLGEAFVNGVPVRWDTAFDGARTVPLPTYPFQREHFWLRPAPQTATAGHPFLTGVAALPDTGGLVLTGTISPRTHPWLADHAVTGTVLLPGAALLDLALHAGDQAGCPTVDELTLEAPLTLPENTDTTVTVTVEAPDDTGRRLLRLHSRTGDDQPWTRHATGALTATAVPPPGLTPWPPPGARPVPVEHRYADLAATGYEYGPAFQGLRALWAGDTATYAEVRLPDGLPAGGFGLHPALLDAALHATITPGDPLALPFAWSGVTLYATGATALRVHVTGDTLHLTDTTGQPVATVSALATRPVDPGQLRATPTDALHELTWVPVDTPAPTTPGHRFTRVLRGPGDPAAIRALTVDTLALLQDTLAGDGPPLVVLTQGATAPRPDLGAAAVWGLVRSAQSENPGRFVLVDLDDHDDSPPALPAAAACGEPQVAVRAGRLTAPRLTRVRDDGDLAPIPGPWRVGITTKGSIDNLAVLPCPEAGAPLSDGQVRVGVRAAGLNFRDVLNALGLYPGEAGPLGRECAGVVLEVGPGVTGLAAGDRVFGLVPGSFAPVAVADRRMIAPMPAHWTFTQAASVPAVYLTAYHALVDLAGLRAGESLLVHAAAGGVGIAAVHLARHLGAEVFGTASEGKWDTLVRLGLDTAHLGSSRTLDFEGRVRDTTGGAGVDVVLNSLAGEFVDASLRLLPRGGRFVEMGKTDLRDPAEVAAAHPGVDYREIDLAVVDPERVGQILGALLDLFERDALEFVPVTTYDLRRAREAFRFVSQARHVGKVVLTVPGGLDPNGTVLVTGGTGTLGAELARHLVTTHGVRHLVLAGRRGAAAPGAAELAAELAAHGATVDLPACDVADRDALAALLAAVPAHHPLTAVVHAAGTLDDAVLTALTPDHLDRVLAPKADAAWHLHELTAGHDLAAFVLFGSVAATIGTGGQANYAAANAYLDGLARHRRAAGLPATSLAWGLWDQRSGLTGHLGDTDRLRMRRAGIAPMPTGEGLALFDTALLLGRAELVPARLDLAGLAGDVPPLFRGLVRAPARRVAAAQPAADAGSFADRLAGLAEPERDAALLDLVRGHAAAILGRGSAADLDASRAFKEFGFDSLTAVELRNRLGRATGLRLAPTLIFDHPTPARLAEHLRADLFPPVEHDADAELRAAIAAIPLDRLRESGLLPGLLDLAAGGDARSDPGESIDDMDEDALVRAVMGAQG</sequence>
<dbReference type="FunFam" id="1.10.1200.10:FF:000007">
    <property type="entry name" value="Probable polyketide synthase pks17"/>
    <property type="match status" value="1"/>
</dbReference>
<dbReference type="InterPro" id="IPR055123">
    <property type="entry name" value="SpnB-like_Rossmann"/>
</dbReference>
<dbReference type="Gene3D" id="1.10.1200.10">
    <property type="entry name" value="ACP-like"/>
    <property type="match status" value="2"/>
</dbReference>
<dbReference type="InterPro" id="IPR036736">
    <property type="entry name" value="ACP-like_sf"/>
</dbReference>
<dbReference type="Pfam" id="PF21089">
    <property type="entry name" value="PKS_DH_N"/>
    <property type="match status" value="1"/>
</dbReference>
<dbReference type="FunFam" id="3.90.180.10:FF:000032">
    <property type="entry name" value="Probable polyketide synthase pks1"/>
    <property type="match status" value="1"/>
</dbReference>
<dbReference type="InterPro" id="IPR016035">
    <property type="entry name" value="Acyl_Trfase/lysoPLipase"/>
</dbReference>
<keyword evidence="1" id="KW-0596">Phosphopantetheine</keyword>
<dbReference type="PANTHER" id="PTHR43775:SF51">
    <property type="entry name" value="INACTIVE PHENOLPHTHIOCEROL SYNTHESIS POLYKETIDE SYNTHASE TYPE I PKS1-RELATED"/>
    <property type="match status" value="1"/>
</dbReference>
<dbReference type="InterPro" id="IPR009081">
    <property type="entry name" value="PP-bd_ACP"/>
</dbReference>
<feature type="region of interest" description="N-terminal hotdog fold" evidence="7">
    <location>
        <begin position="1344"/>
        <end position="1466"/>
    </location>
</feature>
<dbReference type="FunFam" id="3.40.50.720:FF:000209">
    <property type="entry name" value="Polyketide synthase Pks12"/>
    <property type="match status" value="1"/>
</dbReference>
<dbReference type="Gene3D" id="3.10.129.110">
    <property type="entry name" value="Polyketide synthase dehydratase"/>
    <property type="match status" value="1"/>
</dbReference>
<evidence type="ECO:0000256" key="7">
    <source>
        <dbReference type="PROSITE-ProRule" id="PRU01363"/>
    </source>
</evidence>
<gene>
    <name evidence="11" type="ORF">BLA60_30505</name>
</gene>
<dbReference type="PROSITE" id="PS52004">
    <property type="entry name" value="KS3_2"/>
    <property type="match status" value="1"/>
</dbReference>
<dbReference type="CDD" id="cd00833">
    <property type="entry name" value="PKS"/>
    <property type="match status" value="1"/>
</dbReference>
<dbReference type="InterPro" id="IPR049552">
    <property type="entry name" value="PKS_DH_N"/>
</dbReference>
<feature type="domain" description="Carrier" evidence="8">
    <location>
        <begin position="410"/>
        <end position="487"/>
    </location>
</feature>
<dbReference type="PROSITE" id="PS50075">
    <property type="entry name" value="CARRIER"/>
    <property type="match status" value="2"/>
</dbReference>
<dbReference type="SMART" id="SM00827">
    <property type="entry name" value="PKS_AT"/>
    <property type="match status" value="2"/>
</dbReference>
<reference evidence="11 12" key="1">
    <citation type="submission" date="2016-12" db="EMBL/GenBank/DDBJ databases">
        <title>The draft genome sequence of Actinophytocola xinjiangensis.</title>
        <authorList>
            <person name="Wang W."/>
            <person name="Yuan L."/>
        </authorList>
    </citation>
    <scope>NUCLEOTIDE SEQUENCE [LARGE SCALE GENOMIC DNA]</scope>
    <source>
        <strain evidence="11 12">CGMCC 4.4663</strain>
    </source>
</reference>
<dbReference type="PROSITE" id="PS00606">
    <property type="entry name" value="KS3_1"/>
    <property type="match status" value="1"/>
</dbReference>
<feature type="active site" description="Proton acceptor; for dehydratase activity" evidence="7">
    <location>
        <position position="1376"/>
    </location>
</feature>
<dbReference type="InterPro" id="IPR020806">
    <property type="entry name" value="PKS_PP-bd"/>
</dbReference>
<dbReference type="Pfam" id="PF00698">
    <property type="entry name" value="Acyl_transf_1"/>
    <property type="match status" value="2"/>
</dbReference>
<evidence type="ECO:0000259" key="8">
    <source>
        <dbReference type="PROSITE" id="PS50075"/>
    </source>
</evidence>
<name>A0A7Z1AVC1_9PSEU</name>
<dbReference type="SUPFAM" id="SSF50129">
    <property type="entry name" value="GroES-like"/>
    <property type="match status" value="1"/>
</dbReference>
<evidence type="ECO:0008006" key="13">
    <source>
        <dbReference type="Google" id="ProtNLM"/>
    </source>
</evidence>
<dbReference type="CDD" id="cd08956">
    <property type="entry name" value="KR_3_FAS_SDR_x"/>
    <property type="match status" value="1"/>
</dbReference>
<dbReference type="InterPro" id="IPR049900">
    <property type="entry name" value="PKS_mFAS_DH"/>
</dbReference>
<evidence type="ECO:0000256" key="6">
    <source>
        <dbReference type="ARBA" id="ARBA00023315"/>
    </source>
</evidence>
<dbReference type="SMART" id="SM00826">
    <property type="entry name" value="PKS_DH"/>
    <property type="match status" value="1"/>
</dbReference>
<keyword evidence="2" id="KW-0597">Phosphoprotein</keyword>
<keyword evidence="12" id="KW-1185">Reference proteome</keyword>
<dbReference type="InterPro" id="IPR018201">
    <property type="entry name" value="Ketoacyl_synth_AS"/>
</dbReference>
<dbReference type="GO" id="GO:0016491">
    <property type="term" value="F:oxidoreductase activity"/>
    <property type="evidence" value="ECO:0007669"/>
    <property type="project" value="InterPro"/>
</dbReference>
<dbReference type="Proteomes" id="UP000185696">
    <property type="component" value="Unassembled WGS sequence"/>
</dbReference>
<keyword evidence="3" id="KW-0808">Transferase</keyword>
<dbReference type="Pfam" id="PF13602">
    <property type="entry name" value="ADH_zinc_N_2"/>
    <property type="match status" value="1"/>
</dbReference>
<dbReference type="GO" id="GO:0031177">
    <property type="term" value="F:phosphopantetheine binding"/>
    <property type="evidence" value="ECO:0007669"/>
    <property type="project" value="InterPro"/>
</dbReference>
<feature type="domain" description="Carrier" evidence="8">
    <location>
        <begin position="2356"/>
        <end position="2431"/>
    </location>
</feature>
<feature type="domain" description="Ketosynthase family 3 (KS3)" evidence="9">
    <location>
        <begin position="504"/>
        <end position="928"/>
    </location>
</feature>
<dbReference type="InterPro" id="IPR036291">
    <property type="entry name" value="NAD(P)-bd_dom_sf"/>
</dbReference>
<protein>
    <recommendedName>
        <fullName evidence="13">Acyl transferase domain-containing protein</fullName>
    </recommendedName>
</protein>
<feature type="domain" description="PKS/mFAS DH" evidence="10">
    <location>
        <begin position="1344"/>
        <end position="1640"/>
    </location>
</feature>
<dbReference type="SMART" id="SM00823">
    <property type="entry name" value="PKS_PP"/>
    <property type="match status" value="2"/>
</dbReference>
<organism evidence="11 12">
    <name type="scientific">Actinophytocola xinjiangensis</name>
    <dbReference type="NCBI Taxonomy" id="485602"/>
    <lineage>
        <taxon>Bacteria</taxon>
        <taxon>Bacillati</taxon>
        <taxon>Actinomycetota</taxon>
        <taxon>Actinomycetes</taxon>
        <taxon>Pseudonocardiales</taxon>
        <taxon>Pseudonocardiaceae</taxon>
    </lineage>
</organism>
<dbReference type="Gene3D" id="3.40.50.720">
    <property type="entry name" value="NAD(P)-binding Rossmann-like Domain"/>
    <property type="match status" value="3"/>
</dbReference>
<keyword evidence="5" id="KW-0511">Multifunctional enzyme</keyword>
<dbReference type="InterPro" id="IPR014043">
    <property type="entry name" value="Acyl_transferase_dom"/>
</dbReference>
<dbReference type="Pfam" id="PF08240">
    <property type="entry name" value="ADH_N"/>
    <property type="match status" value="1"/>
</dbReference>
<dbReference type="Gene3D" id="3.30.70.3290">
    <property type="match status" value="2"/>
</dbReference>
<dbReference type="SMART" id="SM00825">
    <property type="entry name" value="PKS_KS"/>
    <property type="match status" value="1"/>
</dbReference>
<dbReference type="Pfam" id="PF00109">
    <property type="entry name" value="ketoacyl-synt"/>
    <property type="match status" value="1"/>
</dbReference>
<dbReference type="InterPro" id="IPR020843">
    <property type="entry name" value="ER"/>
</dbReference>
<dbReference type="Pfam" id="PF08659">
    <property type="entry name" value="KR"/>
    <property type="match status" value="1"/>
</dbReference>
<dbReference type="InterPro" id="IPR032821">
    <property type="entry name" value="PKS_assoc"/>
</dbReference>
<dbReference type="GO" id="GO:0006633">
    <property type="term" value="P:fatty acid biosynthetic process"/>
    <property type="evidence" value="ECO:0007669"/>
    <property type="project" value="InterPro"/>
</dbReference>
<feature type="active site" description="Proton donor; for dehydratase activity" evidence="7">
    <location>
        <position position="1536"/>
    </location>
</feature>
<evidence type="ECO:0000313" key="12">
    <source>
        <dbReference type="Proteomes" id="UP000185696"/>
    </source>
</evidence>
<evidence type="ECO:0000256" key="1">
    <source>
        <dbReference type="ARBA" id="ARBA00022450"/>
    </source>
</evidence>
<evidence type="ECO:0000256" key="4">
    <source>
        <dbReference type="ARBA" id="ARBA00022737"/>
    </source>
</evidence>
<dbReference type="InterPro" id="IPR050091">
    <property type="entry name" value="PKS_NRPS_Biosynth_Enz"/>
</dbReference>
<dbReference type="Pfam" id="PF14765">
    <property type="entry name" value="PS-DH"/>
    <property type="match status" value="1"/>
</dbReference>
<accession>A0A7Z1AVC1</accession>
<dbReference type="InterPro" id="IPR001227">
    <property type="entry name" value="Ac_transferase_dom_sf"/>
</dbReference>